<proteinExistence type="predicted"/>
<evidence type="ECO:0000313" key="2">
    <source>
        <dbReference type="Proteomes" id="UP000039370"/>
    </source>
</evidence>
<reference evidence="2" key="1">
    <citation type="submission" date="2015-01" db="EMBL/GenBank/DDBJ databases">
        <authorList>
            <person name="MANFREDI Pablo"/>
        </authorList>
    </citation>
    <scope>NUCLEOTIDE SEQUENCE [LARGE SCALE GENOMIC DNA]</scope>
    <source>
        <strain evidence="2">Cc11</strain>
    </source>
</reference>
<gene>
    <name evidence="1" type="ORF">CCAN11_2280020</name>
</gene>
<name>A0A0B7IH84_9FLAO</name>
<accession>A0A0B7IH84</accession>
<dbReference type="GO" id="GO:0046872">
    <property type="term" value="F:metal ion binding"/>
    <property type="evidence" value="ECO:0007669"/>
    <property type="project" value="InterPro"/>
</dbReference>
<dbReference type="InterPro" id="IPR011249">
    <property type="entry name" value="Metalloenz_LuxS/M16"/>
</dbReference>
<organism evidence="1 2">
    <name type="scientific">Capnocytophaga canimorsus</name>
    <dbReference type="NCBI Taxonomy" id="28188"/>
    <lineage>
        <taxon>Bacteria</taxon>
        <taxon>Pseudomonadati</taxon>
        <taxon>Bacteroidota</taxon>
        <taxon>Flavobacteriia</taxon>
        <taxon>Flavobacteriales</taxon>
        <taxon>Flavobacteriaceae</taxon>
        <taxon>Capnocytophaga</taxon>
    </lineage>
</organism>
<sequence length="72" mass="8064">MVDDKKSALQVLAFSDSQEDYGTYIIGALPMAGVSLDDLGKDIDQEIEKLQNQLISEREFEKTSQSKLRLIS</sequence>
<dbReference type="AlphaFoldDB" id="A0A0B7IH84"/>
<dbReference type="Proteomes" id="UP000039370">
    <property type="component" value="Unassembled WGS sequence"/>
</dbReference>
<dbReference type="EMBL" id="CDOK01000144">
    <property type="protein sequence ID" value="CEN51271.1"/>
    <property type="molecule type" value="Genomic_DNA"/>
</dbReference>
<evidence type="ECO:0000313" key="1">
    <source>
        <dbReference type="EMBL" id="CEN51271.1"/>
    </source>
</evidence>
<protein>
    <submittedName>
        <fullName evidence="1">Uncharacterized protein</fullName>
    </submittedName>
</protein>
<dbReference type="Gene3D" id="3.30.830.10">
    <property type="entry name" value="Metalloenzyme, LuxS/M16 peptidase-like"/>
    <property type="match status" value="1"/>
</dbReference>
<dbReference type="SUPFAM" id="SSF63411">
    <property type="entry name" value="LuxS/MPP-like metallohydrolase"/>
    <property type="match status" value="1"/>
</dbReference>